<dbReference type="PROSITE" id="PS51782">
    <property type="entry name" value="LYSM"/>
    <property type="match status" value="2"/>
</dbReference>
<keyword evidence="3" id="KW-1185">Reference proteome</keyword>
<dbReference type="RefSeq" id="WP_366923395.1">
    <property type="nucleotide sequence ID" value="NZ_CP121694.1"/>
</dbReference>
<dbReference type="InterPro" id="IPR036779">
    <property type="entry name" value="LysM_dom_sf"/>
</dbReference>
<sequence length="259" mass="28623">MQRHRVKMIVIMFTILFSVLSMGTAWAWTYYVQQGDSLYFIGQRFGTSSQELKGTNGLKSTMIYPGQKLEIPEKAQTASSNTYTVKAGDSLSSIAMKFGVKYSQIRSANNLTSDLILVGQQLLIPTGTNTSASRTNLSRSSYDRDQVMLLAKLIYGEARGESYQGQLAIAAVTLNRVDSPLFPNTLRGVIFEPWAFTAVHDGQFYMEPNSTAIKAATDALNGSDPTNGALYYWNPATATNTWVWTRQITGKIGQHLFAI</sequence>
<feature type="domain" description="LysM" evidence="1">
    <location>
        <begin position="81"/>
        <end position="124"/>
    </location>
</feature>
<gene>
    <name evidence="2" type="ORF">MFMK1_000273</name>
</gene>
<dbReference type="CDD" id="cd00118">
    <property type="entry name" value="LysM"/>
    <property type="match status" value="2"/>
</dbReference>
<dbReference type="PANTHER" id="PTHR33734:SF22">
    <property type="entry name" value="MEMBRANE-BOUND LYTIC MUREIN TRANSGLYCOSYLASE D"/>
    <property type="match status" value="1"/>
</dbReference>
<dbReference type="KEGG" id="dbc:MFMK1_000273"/>
<dbReference type="PANTHER" id="PTHR33734">
    <property type="entry name" value="LYSM DOMAIN-CONTAINING GPI-ANCHORED PROTEIN 2"/>
    <property type="match status" value="1"/>
</dbReference>
<dbReference type="Gene3D" id="3.10.350.10">
    <property type="entry name" value="LysM domain"/>
    <property type="match status" value="2"/>
</dbReference>
<evidence type="ECO:0000313" key="3">
    <source>
        <dbReference type="Proteomes" id="UP001329915"/>
    </source>
</evidence>
<evidence type="ECO:0000313" key="2">
    <source>
        <dbReference type="EMBL" id="WRO20502.1"/>
    </source>
</evidence>
<dbReference type="Gene3D" id="1.10.10.2520">
    <property type="entry name" value="Cell wall hydrolase SleB, domain 1"/>
    <property type="match status" value="1"/>
</dbReference>
<dbReference type="InterPro" id="IPR011105">
    <property type="entry name" value="Cell_wall_hydrolase_SleB"/>
</dbReference>
<reference evidence="2 3" key="1">
    <citation type="submission" date="2023-04" db="EMBL/GenBank/DDBJ databases">
        <authorList>
            <person name="Hsu D."/>
        </authorList>
    </citation>
    <scope>NUCLEOTIDE SEQUENCE [LARGE SCALE GENOMIC DNA]</scope>
    <source>
        <strain evidence="2 3">MK1</strain>
    </source>
</reference>
<dbReference type="SMART" id="SM00257">
    <property type="entry name" value="LysM"/>
    <property type="match status" value="2"/>
</dbReference>
<accession>A0AAU0UMT4</accession>
<dbReference type="Gene3D" id="6.20.240.60">
    <property type="match status" value="1"/>
</dbReference>
<dbReference type="GO" id="GO:0016787">
    <property type="term" value="F:hydrolase activity"/>
    <property type="evidence" value="ECO:0007669"/>
    <property type="project" value="InterPro"/>
</dbReference>
<dbReference type="EMBL" id="CP121694">
    <property type="protein sequence ID" value="WRO20502.1"/>
    <property type="molecule type" value="Genomic_DNA"/>
</dbReference>
<name>A0AAU0UMT4_9FIRM</name>
<dbReference type="InterPro" id="IPR042047">
    <property type="entry name" value="SleB_dom1"/>
</dbReference>
<dbReference type="SUPFAM" id="SSF54106">
    <property type="entry name" value="LysM domain"/>
    <property type="match status" value="2"/>
</dbReference>
<organism evidence="2 3">
    <name type="scientific">Metallumcola ferriviriculae</name>
    <dbReference type="NCBI Taxonomy" id="3039180"/>
    <lineage>
        <taxon>Bacteria</taxon>
        <taxon>Bacillati</taxon>
        <taxon>Bacillota</taxon>
        <taxon>Clostridia</taxon>
        <taxon>Neomoorellales</taxon>
        <taxon>Desulfitibacteraceae</taxon>
        <taxon>Metallumcola</taxon>
    </lineage>
</organism>
<protein>
    <submittedName>
        <fullName evidence="2">LysM peptidoglycan-binding domain-containing protein</fullName>
    </submittedName>
</protein>
<dbReference type="AlphaFoldDB" id="A0AAU0UMT4"/>
<dbReference type="Proteomes" id="UP001329915">
    <property type="component" value="Chromosome"/>
</dbReference>
<dbReference type="Pfam" id="PF01476">
    <property type="entry name" value="LysM"/>
    <property type="match status" value="2"/>
</dbReference>
<dbReference type="Pfam" id="PF07486">
    <property type="entry name" value="Hydrolase_2"/>
    <property type="match status" value="1"/>
</dbReference>
<evidence type="ECO:0000259" key="1">
    <source>
        <dbReference type="PROSITE" id="PS51782"/>
    </source>
</evidence>
<dbReference type="InterPro" id="IPR018392">
    <property type="entry name" value="LysM"/>
</dbReference>
<dbReference type="GO" id="GO:0008932">
    <property type="term" value="F:lytic endotransglycosylase activity"/>
    <property type="evidence" value="ECO:0007669"/>
    <property type="project" value="TreeGrafter"/>
</dbReference>
<proteinExistence type="predicted"/>
<feature type="domain" description="LysM" evidence="1">
    <location>
        <begin position="28"/>
        <end position="71"/>
    </location>
</feature>